<evidence type="ECO:0000313" key="2">
    <source>
        <dbReference type="Proteomes" id="UP000826656"/>
    </source>
</evidence>
<sequence>MSNTAFSDLEKEYAIPVSFPSVIFVDRSEISFSYLAKEYDISVSLPSKIYTDSFGISHLDDLPSKERVEELSLTSIRSADEPSVAIPVRVTRSIQRVLDEALLKYSFIRKKSSKGPYVPPVDPIEIDDD</sequence>
<keyword evidence="2" id="KW-1185">Reference proteome</keyword>
<gene>
    <name evidence="1" type="ORF">KY290_013459</name>
</gene>
<name>A0ABQ7VM17_SOLTU</name>
<organism evidence="1 2">
    <name type="scientific">Solanum tuberosum</name>
    <name type="common">Potato</name>
    <dbReference type="NCBI Taxonomy" id="4113"/>
    <lineage>
        <taxon>Eukaryota</taxon>
        <taxon>Viridiplantae</taxon>
        <taxon>Streptophyta</taxon>
        <taxon>Embryophyta</taxon>
        <taxon>Tracheophyta</taxon>
        <taxon>Spermatophyta</taxon>
        <taxon>Magnoliopsida</taxon>
        <taxon>eudicotyledons</taxon>
        <taxon>Gunneridae</taxon>
        <taxon>Pentapetalae</taxon>
        <taxon>asterids</taxon>
        <taxon>lamiids</taxon>
        <taxon>Solanales</taxon>
        <taxon>Solanaceae</taxon>
        <taxon>Solanoideae</taxon>
        <taxon>Solaneae</taxon>
        <taxon>Solanum</taxon>
    </lineage>
</organism>
<proteinExistence type="predicted"/>
<evidence type="ECO:0000313" key="1">
    <source>
        <dbReference type="EMBL" id="KAH0769478.1"/>
    </source>
</evidence>
<dbReference type="EMBL" id="JAIVGD010000011">
    <property type="protein sequence ID" value="KAH0769478.1"/>
    <property type="molecule type" value="Genomic_DNA"/>
</dbReference>
<comment type="caution">
    <text evidence="1">The sequence shown here is derived from an EMBL/GenBank/DDBJ whole genome shotgun (WGS) entry which is preliminary data.</text>
</comment>
<protein>
    <submittedName>
        <fullName evidence="1">Uncharacterized protein</fullName>
    </submittedName>
</protein>
<dbReference type="Proteomes" id="UP000826656">
    <property type="component" value="Unassembled WGS sequence"/>
</dbReference>
<accession>A0ABQ7VM17</accession>
<reference evidence="1 2" key="1">
    <citation type="journal article" date="2021" name="bioRxiv">
        <title>Chromosome-scale and haplotype-resolved genome assembly of a tetraploid potato cultivar.</title>
        <authorList>
            <person name="Sun H."/>
            <person name="Jiao W.-B."/>
            <person name="Krause K."/>
            <person name="Campoy J.A."/>
            <person name="Goel M."/>
            <person name="Folz-Donahue K."/>
            <person name="Kukat C."/>
            <person name="Huettel B."/>
            <person name="Schneeberger K."/>
        </authorList>
    </citation>
    <scope>NUCLEOTIDE SEQUENCE [LARGE SCALE GENOMIC DNA]</scope>
    <source>
        <strain evidence="1">SolTubOtavaFocal</strain>
        <tissue evidence="1">Leaves</tissue>
    </source>
</reference>